<evidence type="ECO:0000259" key="1">
    <source>
        <dbReference type="PROSITE" id="PS00028"/>
    </source>
</evidence>
<dbReference type="OrthoDB" id="6436350at2759"/>
<dbReference type="Proteomes" id="UP000054359">
    <property type="component" value="Unassembled WGS sequence"/>
</dbReference>
<feature type="non-terminal residue" evidence="2">
    <location>
        <position position="410"/>
    </location>
</feature>
<feature type="domain" description="C2H2-type" evidence="1">
    <location>
        <begin position="93"/>
        <end position="115"/>
    </location>
</feature>
<dbReference type="EMBL" id="KK117760">
    <property type="protein sequence ID" value="KFM71355.1"/>
    <property type="molecule type" value="Genomic_DNA"/>
</dbReference>
<dbReference type="STRING" id="407821.A0A087U1W6"/>
<name>A0A087U1W6_STEMI</name>
<feature type="domain" description="C2H2-type" evidence="1">
    <location>
        <begin position="7"/>
        <end position="29"/>
    </location>
</feature>
<dbReference type="InterPro" id="IPR003604">
    <property type="entry name" value="Matrin/U1-like-C_Znf_C2H2"/>
</dbReference>
<evidence type="ECO:0000313" key="3">
    <source>
        <dbReference type="Proteomes" id="UP000054359"/>
    </source>
</evidence>
<dbReference type="InterPro" id="IPR036236">
    <property type="entry name" value="Znf_C2H2_sf"/>
</dbReference>
<dbReference type="Pfam" id="PF12874">
    <property type="entry name" value="zf-met"/>
    <property type="match status" value="5"/>
</dbReference>
<evidence type="ECO:0000313" key="2">
    <source>
        <dbReference type="EMBL" id="KFM71355.1"/>
    </source>
</evidence>
<dbReference type="SMART" id="SM00451">
    <property type="entry name" value="ZnF_U1"/>
    <property type="match status" value="5"/>
</dbReference>
<accession>A0A087U1W6</accession>
<dbReference type="GO" id="GO:0008270">
    <property type="term" value="F:zinc ion binding"/>
    <property type="evidence" value="ECO:0007669"/>
    <property type="project" value="InterPro"/>
</dbReference>
<dbReference type="GO" id="GO:0003676">
    <property type="term" value="F:nucleic acid binding"/>
    <property type="evidence" value="ECO:0007669"/>
    <property type="project" value="InterPro"/>
</dbReference>
<reference evidence="2 3" key="1">
    <citation type="submission" date="2013-11" db="EMBL/GenBank/DDBJ databases">
        <title>Genome sequencing of Stegodyphus mimosarum.</title>
        <authorList>
            <person name="Bechsgaard J."/>
        </authorList>
    </citation>
    <scope>NUCLEOTIDE SEQUENCE [LARGE SCALE GENOMIC DNA]</scope>
</reference>
<dbReference type="PANTHER" id="PTHR46786:SF1">
    <property type="entry name" value="ZINC FINGER MATRIN-TYPE PROTEIN 3"/>
    <property type="match status" value="1"/>
</dbReference>
<dbReference type="PANTHER" id="PTHR46786">
    <property type="entry name" value="ZINC FINGER MATRIN-TYPE PROTEIN 3"/>
    <property type="match status" value="1"/>
</dbReference>
<organism evidence="2 3">
    <name type="scientific">Stegodyphus mimosarum</name>
    <name type="common">African social velvet spider</name>
    <dbReference type="NCBI Taxonomy" id="407821"/>
    <lineage>
        <taxon>Eukaryota</taxon>
        <taxon>Metazoa</taxon>
        <taxon>Ecdysozoa</taxon>
        <taxon>Arthropoda</taxon>
        <taxon>Chelicerata</taxon>
        <taxon>Arachnida</taxon>
        <taxon>Araneae</taxon>
        <taxon>Araneomorphae</taxon>
        <taxon>Entelegynae</taxon>
        <taxon>Eresoidea</taxon>
        <taxon>Eresidae</taxon>
        <taxon>Stegodyphus</taxon>
    </lineage>
</organism>
<dbReference type="InterPro" id="IPR052644">
    <property type="entry name" value="ZMAT3"/>
</dbReference>
<proteinExistence type="predicted"/>
<keyword evidence="3" id="KW-1185">Reference proteome</keyword>
<dbReference type="PROSITE" id="PS00028">
    <property type="entry name" value="ZINC_FINGER_C2H2_1"/>
    <property type="match status" value="4"/>
</dbReference>
<feature type="domain" description="C2H2-type" evidence="1">
    <location>
        <begin position="140"/>
        <end position="162"/>
    </location>
</feature>
<sequence length="410" mass="45324">MEQSFHCPLCNISYSDLKYLLEHCQTLEHANKIQEKANENKINNLSEQNLKGNDNGTSLLNDQLIEDNRKSPLLQNVPSQKYNASGNVFFSSCDICQKQFSGPEPYQQHIVSTSHLKKVAMRNLTAGSNSSNSIINTLICKTCDKNFSGPVPYEQHLNSETHRKKVQSENLLGKLKGTSATDCGSASKTTFDHGLSSNIIITEADTTGNVINEHTDTGSYASKEYAAKTSVPTNWFCDVCQKGCTGPIPYQQHMSSDVHRKNLRKIEVSEKIIENLTQINETPSLDLSPGKTHNLVGVSANPQALNNKEMLNGAVFQNWYCSTCQKSCSGPIPFEQHMSSDIHHKNLKKAEVTARLYAQQISENRQSEASVINLPSDQSGSISLQKPNSFQEALPLELASNSSENKVENS</sequence>
<dbReference type="Gene3D" id="3.30.160.60">
    <property type="entry name" value="Classic Zinc Finger"/>
    <property type="match status" value="4"/>
</dbReference>
<dbReference type="InterPro" id="IPR013087">
    <property type="entry name" value="Znf_C2H2_type"/>
</dbReference>
<dbReference type="SMART" id="SM00355">
    <property type="entry name" value="ZnF_C2H2"/>
    <property type="match status" value="5"/>
</dbReference>
<gene>
    <name evidence="2" type="ORF">X975_14695</name>
</gene>
<dbReference type="SUPFAM" id="SSF57667">
    <property type="entry name" value="beta-beta-alpha zinc fingers"/>
    <property type="match status" value="4"/>
</dbReference>
<dbReference type="AlphaFoldDB" id="A0A087U1W6"/>
<feature type="domain" description="C2H2-type" evidence="1">
    <location>
        <begin position="321"/>
        <end position="343"/>
    </location>
</feature>
<protein>
    <submittedName>
        <fullName evidence="2">Zinc finger RNA-binding protein</fullName>
    </submittedName>
</protein>